<accession>A0ACB9CFA4</accession>
<comment type="caution">
    <text evidence="1">The sequence shown here is derived from an EMBL/GenBank/DDBJ whole genome shotgun (WGS) entry which is preliminary data.</text>
</comment>
<evidence type="ECO:0000313" key="1">
    <source>
        <dbReference type="EMBL" id="KAI3732940.1"/>
    </source>
</evidence>
<dbReference type="Proteomes" id="UP001056120">
    <property type="component" value="Linkage Group LG21"/>
</dbReference>
<protein>
    <submittedName>
        <fullName evidence="1">Uncharacterized protein</fullName>
    </submittedName>
</protein>
<name>A0ACB9CFA4_9ASTR</name>
<reference evidence="1 2" key="2">
    <citation type="journal article" date="2022" name="Mol. Ecol. Resour.">
        <title>The genomes of chicory, endive, great burdock and yacon provide insights into Asteraceae paleo-polyploidization history and plant inulin production.</title>
        <authorList>
            <person name="Fan W."/>
            <person name="Wang S."/>
            <person name="Wang H."/>
            <person name="Wang A."/>
            <person name="Jiang F."/>
            <person name="Liu H."/>
            <person name="Zhao H."/>
            <person name="Xu D."/>
            <person name="Zhang Y."/>
        </authorList>
    </citation>
    <scope>NUCLEOTIDE SEQUENCE [LARGE SCALE GENOMIC DNA]</scope>
    <source>
        <strain evidence="2">cv. Yunnan</strain>
        <tissue evidence="1">Leaves</tissue>
    </source>
</reference>
<organism evidence="1 2">
    <name type="scientific">Smallanthus sonchifolius</name>
    <dbReference type="NCBI Taxonomy" id="185202"/>
    <lineage>
        <taxon>Eukaryota</taxon>
        <taxon>Viridiplantae</taxon>
        <taxon>Streptophyta</taxon>
        <taxon>Embryophyta</taxon>
        <taxon>Tracheophyta</taxon>
        <taxon>Spermatophyta</taxon>
        <taxon>Magnoliopsida</taxon>
        <taxon>eudicotyledons</taxon>
        <taxon>Gunneridae</taxon>
        <taxon>Pentapetalae</taxon>
        <taxon>asterids</taxon>
        <taxon>campanulids</taxon>
        <taxon>Asterales</taxon>
        <taxon>Asteraceae</taxon>
        <taxon>Asteroideae</taxon>
        <taxon>Heliantheae alliance</taxon>
        <taxon>Millerieae</taxon>
        <taxon>Smallanthus</taxon>
    </lineage>
</organism>
<sequence length="86" mass="9695">MDWTVGNFLLTGQNKLQDHRRTRVANAYYSLFMAVGNVRGYATGAYSGWYKVFPFTFNSSCDINCANLKAAFLLDVIFIICTALHT</sequence>
<keyword evidence="2" id="KW-1185">Reference proteome</keyword>
<proteinExistence type="predicted"/>
<dbReference type="EMBL" id="CM042038">
    <property type="protein sequence ID" value="KAI3732940.1"/>
    <property type="molecule type" value="Genomic_DNA"/>
</dbReference>
<reference evidence="2" key="1">
    <citation type="journal article" date="2022" name="Mol. Ecol. Resour.">
        <title>The genomes of chicory, endive, great burdock and yacon provide insights into Asteraceae palaeo-polyploidization history and plant inulin production.</title>
        <authorList>
            <person name="Fan W."/>
            <person name="Wang S."/>
            <person name="Wang H."/>
            <person name="Wang A."/>
            <person name="Jiang F."/>
            <person name="Liu H."/>
            <person name="Zhao H."/>
            <person name="Xu D."/>
            <person name="Zhang Y."/>
        </authorList>
    </citation>
    <scope>NUCLEOTIDE SEQUENCE [LARGE SCALE GENOMIC DNA]</scope>
    <source>
        <strain evidence="2">cv. Yunnan</strain>
    </source>
</reference>
<gene>
    <name evidence="1" type="ORF">L1987_64152</name>
</gene>
<evidence type="ECO:0000313" key="2">
    <source>
        <dbReference type="Proteomes" id="UP001056120"/>
    </source>
</evidence>